<organism evidence="2 3">
    <name type="scientific">Paraburkholderia phytofirmans OLGA172</name>
    <dbReference type="NCBI Taxonomy" id="1417228"/>
    <lineage>
        <taxon>Bacteria</taxon>
        <taxon>Pseudomonadati</taxon>
        <taxon>Pseudomonadota</taxon>
        <taxon>Betaproteobacteria</taxon>
        <taxon>Burkholderiales</taxon>
        <taxon>Burkholderiaceae</taxon>
        <taxon>Paraburkholderia</taxon>
    </lineage>
</organism>
<accession>A0A160FKV1</accession>
<dbReference type="AlphaFoldDB" id="A0A160FKV1"/>
<dbReference type="SUPFAM" id="SSF55874">
    <property type="entry name" value="ATPase domain of HSP90 chaperone/DNA topoisomerase II/histidine kinase"/>
    <property type="match status" value="1"/>
</dbReference>
<dbReference type="InterPro" id="IPR003594">
    <property type="entry name" value="HATPase_dom"/>
</dbReference>
<dbReference type="KEGG" id="buz:AYM40_12285"/>
<protein>
    <recommendedName>
        <fullName evidence="1">Histidine kinase domain-containing protein</fullName>
    </recommendedName>
</protein>
<dbReference type="PROSITE" id="PS50109">
    <property type="entry name" value="HIS_KIN"/>
    <property type="match status" value="1"/>
</dbReference>
<feature type="domain" description="Histidine kinase" evidence="1">
    <location>
        <begin position="1"/>
        <end position="67"/>
    </location>
</feature>
<reference evidence="2 3" key="1">
    <citation type="journal article" date="2016" name="Gene">
        <title>PacBio SMRT assembly of a complex multi-replicon genome reveals chlorocatechol degradative operon in a region of genome plasticity.</title>
        <authorList>
            <person name="Ricker N."/>
            <person name="Shen S.Y."/>
            <person name="Goordial J."/>
            <person name="Jin S."/>
            <person name="Fulthorpe R.R."/>
        </authorList>
    </citation>
    <scope>NUCLEOTIDE SEQUENCE [LARGE SCALE GENOMIC DNA]</scope>
    <source>
        <strain evidence="2 3">OLGA172</strain>
    </source>
</reference>
<dbReference type="RefSeq" id="WP_063496463.1">
    <property type="nucleotide sequence ID" value="NZ_CP014578.1"/>
</dbReference>
<sequence length="72" mass="7433">MIDDGVGIQAESLTKIFSHGFTTRKEGHGFGLHGAALTSRQIGGSLRAHSEGVGQGATFTPELPLKLAEGVS</sequence>
<dbReference type="Pfam" id="PF02518">
    <property type="entry name" value="HATPase_c"/>
    <property type="match status" value="1"/>
</dbReference>
<dbReference type="Proteomes" id="UP000076852">
    <property type="component" value="Chromosome 1"/>
</dbReference>
<evidence type="ECO:0000313" key="2">
    <source>
        <dbReference type="EMBL" id="ANB73055.1"/>
    </source>
</evidence>
<dbReference type="InterPro" id="IPR005467">
    <property type="entry name" value="His_kinase_dom"/>
</dbReference>
<name>A0A160FKV1_9BURK</name>
<gene>
    <name evidence="2" type="ORF">AYM40_12285</name>
</gene>
<dbReference type="Gene3D" id="3.30.565.10">
    <property type="entry name" value="Histidine kinase-like ATPase, C-terminal domain"/>
    <property type="match status" value="1"/>
</dbReference>
<dbReference type="STRING" id="1804984.AYM40_12285"/>
<dbReference type="EMBL" id="CP014578">
    <property type="protein sequence ID" value="ANB73055.1"/>
    <property type="molecule type" value="Genomic_DNA"/>
</dbReference>
<proteinExistence type="predicted"/>
<dbReference type="InterPro" id="IPR036890">
    <property type="entry name" value="HATPase_C_sf"/>
</dbReference>
<evidence type="ECO:0000313" key="3">
    <source>
        <dbReference type="Proteomes" id="UP000076852"/>
    </source>
</evidence>
<evidence type="ECO:0000259" key="1">
    <source>
        <dbReference type="PROSITE" id="PS50109"/>
    </source>
</evidence>
<keyword evidence="3" id="KW-1185">Reference proteome</keyword>